<dbReference type="InterPro" id="IPR008462">
    <property type="entry name" value="CsbD"/>
</dbReference>
<evidence type="ECO:0000313" key="5">
    <source>
        <dbReference type="Proteomes" id="UP000247569"/>
    </source>
</evidence>
<evidence type="ECO:0000256" key="2">
    <source>
        <dbReference type="SAM" id="MobiDB-lite"/>
    </source>
</evidence>
<reference evidence="4 5" key="1">
    <citation type="submission" date="2018-05" db="EMBL/GenBank/DDBJ databases">
        <title>Genomic Encyclopedia of Type Strains, Phase IV (KMG-IV): sequencing the most valuable type-strain genomes for metagenomic binning, comparative biology and taxonomic classification.</title>
        <authorList>
            <person name="Goeker M."/>
        </authorList>
    </citation>
    <scope>NUCLEOTIDE SEQUENCE [LARGE SCALE GENOMIC DNA]</scope>
    <source>
        <strain evidence="4 5">DSM 44704</strain>
    </source>
</reference>
<protein>
    <submittedName>
        <fullName evidence="4">CsbD-like protein</fullName>
    </submittedName>
</protein>
<gene>
    <name evidence="4" type="ORF">DFR70_10890</name>
</gene>
<dbReference type="AlphaFoldDB" id="A0A318KA08"/>
<feature type="region of interest" description="Disordered" evidence="2">
    <location>
        <begin position="1"/>
        <end position="58"/>
    </location>
</feature>
<dbReference type="OrthoDB" id="2143260at2"/>
<dbReference type="SUPFAM" id="SSF69047">
    <property type="entry name" value="Hypothetical protein YjbJ"/>
    <property type="match status" value="1"/>
</dbReference>
<sequence>MSRLEDKLAHQVQAARGNAKKYLGRAVGNRRLEAQGRRKQASGNMKRAAGKLRDAFKR</sequence>
<dbReference type="InterPro" id="IPR036629">
    <property type="entry name" value="YjbJ_sf"/>
</dbReference>
<evidence type="ECO:0000256" key="1">
    <source>
        <dbReference type="ARBA" id="ARBA00009129"/>
    </source>
</evidence>
<evidence type="ECO:0000313" key="4">
    <source>
        <dbReference type="EMBL" id="PXX61532.1"/>
    </source>
</evidence>
<feature type="domain" description="CsbD-like" evidence="3">
    <location>
        <begin position="6"/>
        <end position="58"/>
    </location>
</feature>
<comment type="caution">
    <text evidence="4">The sequence shown here is derived from an EMBL/GenBank/DDBJ whole genome shotgun (WGS) entry which is preliminary data.</text>
</comment>
<evidence type="ECO:0000259" key="3">
    <source>
        <dbReference type="Pfam" id="PF05532"/>
    </source>
</evidence>
<dbReference type="Pfam" id="PF05532">
    <property type="entry name" value="CsbD"/>
    <property type="match status" value="1"/>
</dbReference>
<organism evidence="4 5">
    <name type="scientific">Nocardia tenerifensis</name>
    <dbReference type="NCBI Taxonomy" id="228006"/>
    <lineage>
        <taxon>Bacteria</taxon>
        <taxon>Bacillati</taxon>
        <taxon>Actinomycetota</taxon>
        <taxon>Actinomycetes</taxon>
        <taxon>Mycobacteriales</taxon>
        <taxon>Nocardiaceae</taxon>
        <taxon>Nocardia</taxon>
    </lineage>
</organism>
<proteinExistence type="inferred from homology"/>
<dbReference type="Proteomes" id="UP000247569">
    <property type="component" value="Unassembled WGS sequence"/>
</dbReference>
<name>A0A318KA08_9NOCA</name>
<keyword evidence="5" id="KW-1185">Reference proteome</keyword>
<dbReference type="EMBL" id="QJKF01000008">
    <property type="protein sequence ID" value="PXX61532.1"/>
    <property type="molecule type" value="Genomic_DNA"/>
</dbReference>
<comment type="similarity">
    <text evidence="1">Belongs to the UPF0337 (CsbD) family.</text>
</comment>
<dbReference type="RefSeq" id="WP_083894895.1">
    <property type="nucleotide sequence ID" value="NZ_QJKF01000008.1"/>
</dbReference>
<accession>A0A318KA08</accession>